<dbReference type="Proteomes" id="UP000679779">
    <property type="component" value="Unassembled WGS sequence"/>
</dbReference>
<proteinExistence type="predicted"/>
<accession>A0A920CAU6</accession>
<dbReference type="EMBL" id="BORQ01000001">
    <property type="protein sequence ID" value="GIO29787.1"/>
    <property type="molecule type" value="Genomic_DNA"/>
</dbReference>
<reference evidence="2" key="1">
    <citation type="submission" date="2021-03" db="EMBL/GenBank/DDBJ databases">
        <title>Antimicrobial resistance genes in bacteria isolated from Japanese honey, and their potential for conferring macrolide and lincosamide resistance in the American foulbrood pathogen Paenibacillus larvae.</title>
        <authorList>
            <person name="Okamoto M."/>
            <person name="Kumagai M."/>
            <person name="Kanamori H."/>
            <person name="Takamatsu D."/>
        </authorList>
    </citation>
    <scope>NUCLEOTIDE SEQUENCE</scope>
    <source>
        <strain evidence="2">J2TS6</strain>
    </source>
</reference>
<feature type="transmembrane region" description="Helical" evidence="1">
    <location>
        <begin position="6"/>
        <end position="24"/>
    </location>
</feature>
<dbReference type="InterPro" id="IPR021214">
    <property type="entry name" value="DUF2568"/>
</dbReference>
<evidence type="ECO:0000313" key="2">
    <source>
        <dbReference type="EMBL" id="GIO29787.1"/>
    </source>
</evidence>
<evidence type="ECO:0008006" key="4">
    <source>
        <dbReference type="Google" id="ProtNLM"/>
    </source>
</evidence>
<sequence>MFLRFAAGLGLPVAAAFLWGLFVSPKASVRVPLFAVLIIEAVLFAAAVFCLIQSGFTVFAVIFAAFAVINRFIILKWDMQGV</sequence>
<keyword evidence="3" id="KW-1185">Reference proteome</keyword>
<protein>
    <recommendedName>
        <fullName evidence="4">DUF2568 domain-containing protein</fullName>
    </recommendedName>
</protein>
<dbReference type="AlphaFoldDB" id="A0A920CAU6"/>
<name>A0A920CAU6_9BACL</name>
<gene>
    <name evidence="2" type="ORF">J2TS6_09280</name>
</gene>
<feature type="transmembrane region" description="Helical" evidence="1">
    <location>
        <begin position="55"/>
        <end position="74"/>
    </location>
</feature>
<organism evidence="2 3">
    <name type="scientific">Paenibacillus albilobatus</name>
    <dbReference type="NCBI Taxonomy" id="2716884"/>
    <lineage>
        <taxon>Bacteria</taxon>
        <taxon>Bacillati</taxon>
        <taxon>Bacillota</taxon>
        <taxon>Bacilli</taxon>
        <taxon>Bacillales</taxon>
        <taxon>Paenibacillaceae</taxon>
        <taxon>Paenibacillus</taxon>
    </lineage>
</organism>
<keyword evidence="1" id="KW-0812">Transmembrane</keyword>
<evidence type="ECO:0000256" key="1">
    <source>
        <dbReference type="SAM" id="Phobius"/>
    </source>
</evidence>
<feature type="transmembrane region" description="Helical" evidence="1">
    <location>
        <begin position="31"/>
        <end position="49"/>
    </location>
</feature>
<dbReference type="Pfam" id="PF10823">
    <property type="entry name" value="DUF2568"/>
    <property type="match status" value="1"/>
</dbReference>
<comment type="caution">
    <text evidence="2">The sequence shown here is derived from an EMBL/GenBank/DDBJ whole genome shotgun (WGS) entry which is preliminary data.</text>
</comment>
<evidence type="ECO:0000313" key="3">
    <source>
        <dbReference type="Proteomes" id="UP000679779"/>
    </source>
</evidence>
<keyword evidence="1" id="KW-1133">Transmembrane helix</keyword>
<keyword evidence="1" id="KW-0472">Membrane</keyword>